<dbReference type="InterPro" id="IPR036942">
    <property type="entry name" value="Beta-barrel_TonB_sf"/>
</dbReference>
<protein>
    <submittedName>
        <fullName evidence="7">TonB-dependent receptor plug domain-containing protein</fullName>
    </submittedName>
</protein>
<comment type="subcellular location">
    <subcellularLocation>
        <location evidence="1">Cell outer membrane</location>
    </subcellularLocation>
</comment>
<feature type="compositionally biased region" description="Low complexity" evidence="5">
    <location>
        <begin position="45"/>
        <end position="59"/>
    </location>
</feature>
<evidence type="ECO:0000256" key="3">
    <source>
        <dbReference type="ARBA" id="ARBA00023237"/>
    </source>
</evidence>
<keyword evidence="2" id="KW-0472">Membrane</keyword>
<feature type="region of interest" description="Disordered" evidence="5">
    <location>
        <begin position="40"/>
        <end position="75"/>
    </location>
</feature>
<gene>
    <name evidence="7" type="ORF">H2LOC_000770</name>
</gene>
<proteinExistence type="inferred from homology"/>
<organism evidence="7 8">
    <name type="scientific">Methylocystis heyeri</name>
    <dbReference type="NCBI Taxonomy" id="391905"/>
    <lineage>
        <taxon>Bacteria</taxon>
        <taxon>Pseudomonadati</taxon>
        <taxon>Pseudomonadota</taxon>
        <taxon>Alphaproteobacteria</taxon>
        <taxon>Hyphomicrobiales</taxon>
        <taxon>Methylocystaceae</taxon>
        <taxon>Methylocystis</taxon>
    </lineage>
</organism>
<dbReference type="InterPro" id="IPR011250">
    <property type="entry name" value="OMP/PagP_B-barrel"/>
</dbReference>
<dbReference type="Gene3D" id="2.40.160.20">
    <property type="match status" value="1"/>
</dbReference>
<evidence type="ECO:0000313" key="8">
    <source>
        <dbReference type="Proteomes" id="UP000309061"/>
    </source>
</evidence>
<dbReference type="Pfam" id="PF07715">
    <property type="entry name" value="Plug"/>
    <property type="match status" value="1"/>
</dbReference>
<dbReference type="InterPro" id="IPR012910">
    <property type="entry name" value="Plug_dom"/>
</dbReference>
<dbReference type="EMBL" id="CP046052">
    <property type="protein sequence ID" value="QGM44348.1"/>
    <property type="molecule type" value="Genomic_DNA"/>
</dbReference>
<dbReference type="InterPro" id="IPR051692">
    <property type="entry name" value="OMP-like"/>
</dbReference>
<feature type="domain" description="TonB-dependent receptor plug" evidence="6">
    <location>
        <begin position="91"/>
        <end position="179"/>
    </location>
</feature>
<keyword evidence="8" id="KW-1185">Reference proteome</keyword>
<dbReference type="AlphaFoldDB" id="A0A6B8KCU7"/>
<dbReference type="PANTHER" id="PTHR34001">
    <property type="entry name" value="BLL7405 PROTEIN"/>
    <property type="match status" value="1"/>
</dbReference>
<reference evidence="7 8" key="1">
    <citation type="submission" date="2019-11" db="EMBL/GenBank/DDBJ databases">
        <title>The genome sequence of Methylocystis heyeri.</title>
        <authorList>
            <person name="Oshkin I.Y."/>
            <person name="Miroshnikov K."/>
            <person name="Dedysh S.N."/>
        </authorList>
    </citation>
    <scope>NUCLEOTIDE SEQUENCE [LARGE SCALE GENOMIC DNA]</scope>
    <source>
        <strain evidence="7 8">H2</strain>
    </source>
</reference>
<keyword evidence="7" id="KW-0675">Receptor</keyword>
<dbReference type="InterPro" id="IPR037066">
    <property type="entry name" value="Plug_dom_sf"/>
</dbReference>
<evidence type="ECO:0000256" key="1">
    <source>
        <dbReference type="ARBA" id="ARBA00004442"/>
    </source>
</evidence>
<dbReference type="OrthoDB" id="5409682at2"/>
<comment type="similarity">
    <text evidence="4">Belongs to the Omp25/RopB family.</text>
</comment>
<evidence type="ECO:0000259" key="6">
    <source>
        <dbReference type="Pfam" id="PF07715"/>
    </source>
</evidence>
<dbReference type="PANTHER" id="PTHR34001:SF3">
    <property type="entry name" value="BLL7405 PROTEIN"/>
    <property type="match status" value="1"/>
</dbReference>
<accession>A0A6B8KCU7</accession>
<dbReference type="Proteomes" id="UP000309061">
    <property type="component" value="Chromosome"/>
</dbReference>
<evidence type="ECO:0000256" key="4">
    <source>
        <dbReference type="ARBA" id="ARBA00038306"/>
    </source>
</evidence>
<sequence length="1003" mass="107958">MGMDDQPSMRRRPRTRLLGACSLAAIALLQGSARGQESLPAIDVGGSSENGASNSSDGAPRLLTPQQARPDLQPDNVANMARVAPSSRPHTETFTRQDIEDLNPQNIFGLLQNATSVLVTYQGRKFPNNLKFRGDSNFGFVVDGAYMSAQTAGLMMQTLPLSQVDQVDIVRDPSALTLGPLVDFGSASGALNSGFVVIRTHIPQNTEAEFRTAVETYGGVLGSAYGGYVFDKQPGSLPTFISGFIQKSSNEGPPNFYAWNDTTAGLLKGGFSAGILETNWTLFQESTRYGFQQATFGQNTPSLIGQKWSYSPMEATFLTSNSNLNWDAHNVSLITLSYTKTQDNNVLAAFNNGIVTVNNEKSYTGQINARHSFTWDGTLAQLGIQYINWSNPTGQTSYAGYARKEDTLSGYGNFEQKLFSDRLTLDGSFRVDDHYDYIGVDQAASGSSTRYFYNRGFPLAINYAAGATLKPLKEFDLGAFDPLREVAFSGRYSHTEQSDVSGIIPDNGVTLLPELQDKYEAAVILPLYSWFKPQVTYFDTEIANDKTPSRYITYNGQLTPVWTQANTVRKGVEAVATGVFLDNPLGKTSYRASYTRLTEAWSGSTSTPYGMTIPRSMANFALTQAWNKFTATVAVNYVSAFWSNFNSADGAYHQVGNYATVDANLAYDFPISGGDAKLTFYGRNITNKRYETIYGYPAWGAVWGSELKLAFSDKSVADLPFKAAAPAEPSPAPFWTGFYAGVNAGGLFGDNNGLNNVPGDAFDDPGAKNPKSGQILRSATYFGRASASSAASVVPLSEGGFLGGGQIGYNWQFRPKLVAGLEADFQGTTAHASGSALGAANEAVTRASVTTTTTASKSLAYLGTARGRFGYLVTPALLAYATGGLAYGEPHLAASIWQFSNSASFGVNGGYENANSLRIGWTVGAGGEWLINPHWSAKLEYLYCDLGNQGFYGLLGGVNQAVAGRPLLYVSNVTSAGWSGGHVVRAGLNYHFDWGAAPQLAKY</sequence>
<dbReference type="SUPFAM" id="SSF56925">
    <property type="entry name" value="OMPA-like"/>
    <property type="match status" value="1"/>
</dbReference>
<evidence type="ECO:0000313" key="7">
    <source>
        <dbReference type="EMBL" id="QGM44348.1"/>
    </source>
</evidence>
<dbReference type="GO" id="GO:0009279">
    <property type="term" value="C:cell outer membrane"/>
    <property type="evidence" value="ECO:0007669"/>
    <property type="project" value="UniProtKB-SubCell"/>
</dbReference>
<dbReference type="KEGG" id="mhey:H2LOC_000770"/>
<dbReference type="SUPFAM" id="SSF56935">
    <property type="entry name" value="Porins"/>
    <property type="match status" value="1"/>
</dbReference>
<dbReference type="RefSeq" id="WP_136494655.1">
    <property type="nucleotide sequence ID" value="NZ_CP046052.1"/>
</dbReference>
<dbReference type="Gene3D" id="2.40.170.20">
    <property type="entry name" value="TonB-dependent receptor, beta-barrel domain"/>
    <property type="match status" value="1"/>
</dbReference>
<keyword evidence="3" id="KW-0998">Cell outer membrane</keyword>
<dbReference type="Gene3D" id="2.170.130.10">
    <property type="entry name" value="TonB-dependent receptor, plug domain"/>
    <property type="match status" value="1"/>
</dbReference>
<evidence type="ECO:0000256" key="2">
    <source>
        <dbReference type="ARBA" id="ARBA00023136"/>
    </source>
</evidence>
<name>A0A6B8KCU7_9HYPH</name>
<evidence type="ECO:0000256" key="5">
    <source>
        <dbReference type="SAM" id="MobiDB-lite"/>
    </source>
</evidence>